<evidence type="ECO:0000313" key="2">
    <source>
        <dbReference type="Proteomes" id="UP000018780"/>
    </source>
</evidence>
<protein>
    <submittedName>
        <fullName evidence="1">Alpha/beta hydrolase</fullName>
    </submittedName>
</protein>
<accession>V9VX42</accession>
<dbReference type="PROSITE" id="PS51257">
    <property type="entry name" value="PROKAR_LIPOPROTEIN"/>
    <property type="match status" value="1"/>
</dbReference>
<dbReference type="STRING" id="999552.METH_19520"/>
<dbReference type="GO" id="GO:0016787">
    <property type="term" value="F:hydrolase activity"/>
    <property type="evidence" value="ECO:0007669"/>
    <property type="project" value="UniProtKB-KW"/>
</dbReference>
<sequence>MRRVLIAMIVATMGCAPKQTQLSPPPNIYLNGEEYPAGEIPEPLRSIDPKLFFVTNRQPAGSGGQRGFFGKQRSDSMFFGEATVKFDVADWDTLLRRTTGEENRNWTPLTIGDVKEVVHFLPFPLPVDRRGDTVEFQTAPLLTYQKQGRAFKQALSKKLSSQKQDSVLLYIHGVNNTFDESLSTLANLWHFSGRKSLPLVFSWPAGNPGILGYFRDSAAGDFSVFHFKELLRLLAEVPEVKRIDIVAHSHGSDVAMDGIRELVIQHRAAGLIPRRAMKTGTLILAAADLDVGVVRQRLATERVEEAFEQLNFYINPNDFALWLSAILTRTVRFGKLQREDLAPAEFNSLLRDALVYFIRVENGDSSNSHTYFRRNPAVLSDIVLALRTGTKPGSASRPLVDLGDGFWLLPSHYPGPRPIDDGSRSSR</sequence>
<reference evidence="1 2" key="1">
    <citation type="submission" date="2013-09" db="EMBL/GenBank/DDBJ databases">
        <authorList>
            <consortium name="DOE Joint Genome Institute"/>
            <person name="Klenk H.-P."/>
            <person name="Huntemann M."/>
            <person name="Han J."/>
            <person name="Chen A."/>
            <person name="Kyrpides N."/>
            <person name="Mavromatis K."/>
            <person name="Markowitz V."/>
            <person name="Palaniappan K."/>
            <person name="Ivanova N."/>
            <person name="Schaumberg A."/>
            <person name="Pati A."/>
            <person name="Liolios K."/>
            <person name="Nordberg H.P."/>
            <person name="Cantor M.N."/>
            <person name="Hua S.X."/>
            <person name="Woyke T."/>
        </authorList>
    </citation>
    <scope>NUCLEOTIDE SEQUENCE [LARGE SCALE GENOMIC DNA]</scope>
    <source>
        <strain evidence="1 2">DSM 14336</strain>
    </source>
</reference>
<dbReference type="InterPro" id="IPR010297">
    <property type="entry name" value="DUF900_hydrolase"/>
</dbReference>
<dbReference type="KEGG" id="lmd:METH_19520"/>
<evidence type="ECO:0000313" key="1">
    <source>
        <dbReference type="EMBL" id="AHD02528.1"/>
    </source>
</evidence>
<gene>
    <name evidence="1" type="ORF">METH_19520</name>
</gene>
<name>V9VX42_9RHOB</name>
<proteinExistence type="predicted"/>
<keyword evidence="1" id="KW-0378">Hydrolase</keyword>
<dbReference type="Proteomes" id="UP000018780">
    <property type="component" value="Chromosome"/>
</dbReference>
<dbReference type="PANTHER" id="PTHR36513:SF1">
    <property type="entry name" value="TRANSMEMBRANE PROTEIN"/>
    <property type="match status" value="1"/>
</dbReference>
<dbReference type="EMBL" id="CP006773">
    <property type="protein sequence ID" value="AHD02528.1"/>
    <property type="molecule type" value="Genomic_DNA"/>
</dbReference>
<dbReference type="PATRIC" id="fig|999552.6.peg.3871"/>
<dbReference type="HOGENOM" id="CLU_639168_0_0_5"/>
<dbReference type="Pfam" id="PF05990">
    <property type="entry name" value="DUF900"/>
    <property type="match status" value="1"/>
</dbReference>
<dbReference type="OrthoDB" id="9797755at2"/>
<dbReference type="AlphaFoldDB" id="V9VX42"/>
<dbReference type="PANTHER" id="PTHR36513">
    <property type="entry name" value="ABC TRANSMEMBRANE TYPE-1 DOMAIN-CONTAINING PROTEIN"/>
    <property type="match status" value="1"/>
</dbReference>
<keyword evidence="2" id="KW-1185">Reference proteome</keyword>
<organism evidence="1 2">
    <name type="scientific">Leisingera methylohalidivorans DSM 14336</name>
    <dbReference type="NCBI Taxonomy" id="999552"/>
    <lineage>
        <taxon>Bacteria</taxon>
        <taxon>Pseudomonadati</taxon>
        <taxon>Pseudomonadota</taxon>
        <taxon>Alphaproteobacteria</taxon>
        <taxon>Rhodobacterales</taxon>
        <taxon>Roseobacteraceae</taxon>
        <taxon>Leisingera</taxon>
    </lineage>
</organism>